<keyword evidence="1" id="KW-1133">Transmembrane helix</keyword>
<dbReference type="GeneID" id="23861135"/>
<evidence type="ECO:0000313" key="2">
    <source>
        <dbReference type="EMBL" id="CBH11020.1"/>
    </source>
</evidence>
<evidence type="ECO:0000313" key="3">
    <source>
        <dbReference type="Proteomes" id="UP000002316"/>
    </source>
</evidence>
<dbReference type="RefSeq" id="XP_011773307.1">
    <property type="nucleotide sequence ID" value="XM_011775005.1"/>
</dbReference>
<evidence type="ECO:0000256" key="1">
    <source>
        <dbReference type="SAM" id="Phobius"/>
    </source>
</evidence>
<feature type="transmembrane region" description="Helical" evidence="1">
    <location>
        <begin position="6"/>
        <end position="22"/>
    </location>
</feature>
<sequence>MNDNIITIIMITIIRVGGNVMEKRRETKTKKFSLPRPAAHHASMQNRKTRTYSLTQSFLFVYSRMRHFVLTALICYPMLLLLFLSFTSLYFYHPLPLFFS</sequence>
<dbReference type="EMBL" id="FN554968">
    <property type="protein sequence ID" value="CBH11020.1"/>
    <property type="molecule type" value="Genomic_DNA"/>
</dbReference>
<dbReference type="AlphaFoldDB" id="C9ZNP2"/>
<keyword evidence="1" id="KW-0812">Transmembrane</keyword>
<accession>C9ZNP2</accession>
<reference evidence="3" key="1">
    <citation type="journal article" date="2010" name="PLoS Negl. Trop. Dis.">
        <title>The genome sequence of Trypanosoma brucei gambiense, causative agent of chronic human african trypanosomiasis.</title>
        <authorList>
            <person name="Jackson A.P."/>
            <person name="Sanders M."/>
            <person name="Berry A."/>
            <person name="McQuillan J."/>
            <person name="Aslett M.A."/>
            <person name="Quail M.A."/>
            <person name="Chukualim B."/>
            <person name="Capewell P."/>
            <person name="MacLeod A."/>
            <person name="Melville S.E."/>
            <person name="Gibson W."/>
            <person name="Barry J.D."/>
            <person name="Berriman M."/>
            <person name="Hertz-Fowler C."/>
        </authorList>
    </citation>
    <scope>NUCLEOTIDE SEQUENCE [LARGE SCALE GENOMIC DNA]</scope>
    <source>
        <strain evidence="3">MHOM/CI/86/DAL972</strain>
    </source>
</reference>
<gene>
    <name evidence="2" type="ORF">TbgDal_V1580</name>
</gene>
<feature type="transmembrane region" description="Helical" evidence="1">
    <location>
        <begin position="68"/>
        <end position="92"/>
    </location>
</feature>
<protein>
    <submittedName>
        <fullName evidence="2">Uncharacterized protein</fullName>
    </submittedName>
</protein>
<proteinExistence type="predicted"/>
<organism evidence="2 3">
    <name type="scientific">Trypanosoma brucei gambiense (strain MHOM/CI/86/DAL972)</name>
    <dbReference type="NCBI Taxonomy" id="679716"/>
    <lineage>
        <taxon>Eukaryota</taxon>
        <taxon>Discoba</taxon>
        <taxon>Euglenozoa</taxon>
        <taxon>Kinetoplastea</taxon>
        <taxon>Metakinetoplastina</taxon>
        <taxon>Trypanosomatida</taxon>
        <taxon>Trypanosomatidae</taxon>
        <taxon>Trypanosoma</taxon>
    </lineage>
</organism>
<dbReference type="KEGG" id="tbg:TbgDal_V1580"/>
<name>C9ZNP2_TRYB9</name>
<dbReference type="Proteomes" id="UP000002316">
    <property type="component" value="Chromosome 5"/>
</dbReference>
<keyword evidence="1" id="KW-0472">Membrane</keyword>